<dbReference type="AlphaFoldDB" id="A0AAV4DJY6"/>
<comment type="caution">
    <text evidence="2">The sequence shown here is derived from an EMBL/GenBank/DDBJ whole genome shotgun (WGS) entry which is preliminary data.</text>
</comment>
<gene>
    <name evidence="2" type="ORF">PoB_007110200</name>
</gene>
<evidence type="ECO:0000256" key="1">
    <source>
        <dbReference type="SAM" id="MobiDB-lite"/>
    </source>
</evidence>
<name>A0AAV4DJY6_9GAST</name>
<protein>
    <submittedName>
        <fullName evidence="2">Uncharacterized protein</fullName>
    </submittedName>
</protein>
<proteinExistence type="predicted"/>
<organism evidence="2 3">
    <name type="scientific">Plakobranchus ocellatus</name>
    <dbReference type="NCBI Taxonomy" id="259542"/>
    <lineage>
        <taxon>Eukaryota</taxon>
        <taxon>Metazoa</taxon>
        <taxon>Spiralia</taxon>
        <taxon>Lophotrochozoa</taxon>
        <taxon>Mollusca</taxon>
        <taxon>Gastropoda</taxon>
        <taxon>Heterobranchia</taxon>
        <taxon>Euthyneura</taxon>
        <taxon>Panpulmonata</taxon>
        <taxon>Sacoglossa</taxon>
        <taxon>Placobranchoidea</taxon>
        <taxon>Plakobranchidae</taxon>
        <taxon>Plakobranchus</taxon>
    </lineage>
</organism>
<evidence type="ECO:0000313" key="2">
    <source>
        <dbReference type="EMBL" id="GFO44597.1"/>
    </source>
</evidence>
<accession>A0AAV4DJY6</accession>
<dbReference type="EMBL" id="BLXT01007977">
    <property type="protein sequence ID" value="GFO44597.1"/>
    <property type="molecule type" value="Genomic_DNA"/>
</dbReference>
<evidence type="ECO:0000313" key="3">
    <source>
        <dbReference type="Proteomes" id="UP000735302"/>
    </source>
</evidence>
<sequence length="92" mass="10421">MVQTSGGTYRRNRRDILKPSTSYAHQPGDLIDLSDSTNEPDESNKTSNNPETDVTPERHPDETPLIRTSRSGRVIKTPARRRRLTRYVSVAV</sequence>
<keyword evidence="3" id="KW-1185">Reference proteome</keyword>
<feature type="region of interest" description="Disordered" evidence="1">
    <location>
        <begin position="1"/>
        <end position="76"/>
    </location>
</feature>
<reference evidence="2 3" key="1">
    <citation type="journal article" date="2021" name="Elife">
        <title>Chloroplast acquisition without the gene transfer in kleptoplastic sea slugs, Plakobranchus ocellatus.</title>
        <authorList>
            <person name="Maeda T."/>
            <person name="Takahashi S."/>
            <person name="Yoshida T."/>
            <person name="Shimamura S."/>
            <person name="Takaki Y."/>
            <person name="Nagai Y."/>
            <person name="Toyoda A."/>
            <person name="Suzuki Y."/>
            <person name="Arimoto A."/>
            <person name="Ishii H."/>
            <person name="Satoh N."/>
            <person name="Nishiyama T."/>
            <person name="Hasebe M."/>
            <person name="Maruyama T."/>
            <person name="Minagawa J."/>
            <person name="Obokata J."/>
            <person name="Shigenobu S."/>
        </authorList>
    </citation>
    <scope>NUCLEOTIDE SEQUENCE [LARGE SCALE GENOMIC DNA]</scope>
</reference>
<dbReference type="Proteomes" id="UP000735302">
    <property type="component" value="Unassembled WGS sequence"/>
</dbReference>
<feature type="compositionally biased region" description="Basic and acidic residues" evidence="1">
    <location>
        <begin position="55"/>
        <end position="64"/>
    </location>
</feature>